<accession>A0ABR0BR29</accession>
<dbReference type="EMBL" id="JAWRVI010000040">
    <property type="protein sequence ID" value="KAK4086504.1"/>
    <property type="molecule type" value="Genomic_DNA"/>
</dbReference>
<feature type="region of interest" description="Disordered" evidence="1">
    <location>
        <begin position="1"/>
        <end position="42"/>
    </location>
</feature>
<gene>
    <name evidence="2" type="ORF">Purlil1_9120</name>
</gene>
<name>A0ABR0BR29_PURLI</name>
<sequence>MSASGADARKSSSSSSTITPGEVATRGCRLGPIGSLPRSRDDHDNGCPRGWEFLFSAACSVGRTPSFVIPASRPGRRRRDSDGQGGKEATHEVPRRGGGARVCGAAAVRGDASVSLERVTNDVNSSGADQTYACACTNPPPFPPRGSVSLWDADPDADNLTQVYVQEDDRLALGGAGSTKRVVLMPDEQLVLLQFQPWTTTLNHAAGLTHGKGSDAGYVGVSGCAVQQTTHCRGRAVEPFRKLAGAHDDARPPGPCLTGSTTVPYDGALGFFKSATTARSLRGSCWPAAQLGDSAGERIPTGIQGREKPGPEKGTPPLRTGDNSQAQASLGPKRSDADGLVAARAVQPVERGVLDADEVQPGKRLTASPKSFKYIVTGARDRADNSRDGALNVQHASCDGRERRGQQNARSRTARLQPNPWMVGVTGLPGREAGMGALRSPRGCLLLLFAPARPWRGPRDQGGAGFGWRRVTLSDSTFEGDPRLAGPVLLLLANSMYSTVHARNQTDRGGSESLGSLGFSSLLIAMPQPSSTWPPEHMLRLQPQAGFEPSNRRATASANPPDWVLAEPSCGCGVWGASSAGRVHDRPGKPGTTSS</sequence>
<reference evidence="2 3" key="1">
    <citation type="journal article" date="2024" name="Microbiol. Resour. Announc.">
        <title>Genome annotations for the ascomycete fungi Trichoderma harzianum, Trichoderma aggressivum, and Purpureocillium lilacinum.</title>
        <authorList>
            <person name="Beijen E.P.W."/>
            <person name="Ohm R.A."/>
        </authorList>
    </citation>
    <scope>NUCLEOTIDE SEQUENCE [LARGE SCALE GENOMIC DNA]</scope>
    <source>
        <strain evidence="2 3">CBS 150709</strain>
    </source>
</reference>
<comment type="caution">
    <text evidence="2">The sequence shown here is derived from an EMBL/GenBank/DDBJ whole genome shotgun (WGS) entry which is preliminary data.</text>
</comment>
<evidence type="ECO:0000256" key="1">
    <source>
        <dbReference type="SAM" id="MobiDB-lite"/>
    </source>
</evidence>
<keyword evidence="3" id="KW-1185">Reference proteome</keyword>
<evidence type="ECO:0000313" key="2">
    <source>
        <dbReference type="EMBL" id="KAK4086504.1"/>
    </source>
</evidence>
<dbReference type="Proteomes" id="UP001287286">
    <property type="component" value="Unassembled WGS sequence"/>
</dbReference>
<organism evidence="2 3">
    <name type="scientific">Purpureocillium lilacinum</name>
    <name type="common">Paecilomyces lilacinus</name>
    <dbReference type="NCBI Taxonomy" id="33203"/>
    <lineage>
        <taxon>Eukaryota</taxon>
        <taxon>Fungi</taxon>
        <taxon>Dikarya</taxon>
        <taxon>Ascomycota</taxon>
        <taxon>Pezizomycotina</taxon>
        <taxon>Sordariomycetes</taxon>
        <taxon>Hypocreomycetidae</taxon>
        <taxon>Hypocreales</taxon>
        <taxon>Ophiocordycipitaceae</taxon>
        <taxon>Purpureocillium</taxon>
    </lineage>
</organism>
<feature type="region of interest" description="Disordered" evidence="1">
    <location>
        <begin position="66"/>
        <end position="99"/>
    </location>
</feature>
<feature type="region of interest" description="Disordered" evidence="1">
    <location>
        <begin position="576"/>
        <end position="595"/>
    </location>
</feature>
<evidence type="ECO:0000313" key="3">
    <source>
        <dbReference type="Proteomes" id="UP001287286"/>
    </source>
</evidence>
<proteinExistence type="predicted"/>
<feature type="region of interest" description="Disordered" evidence="1">
    <location>
        <begin position="289"/>
        <end position="338"/>
    </location>
</feature>
<feature type="compositionally biased region" description="Low complexity" evidence="1">
    <location>
        <begin position="1"/>
        <end position="16"/>
    </location>
</feature>
<protein>
    <submittedName>
        <fullName evidence="2">Uncharacterized protein</fullName>
    </submittedName>
</protein>